<gene>
    <name evidence="7" type="primary">alr</name>
    <name evidence="7" type="ORF">KCG46_10545</name>
</gene>
<evidence type="ECO:0000313" key="7">
    <source>
        <dbReference type="EMBL" id="MBV7260006.1"/>
    </source>
</evidence>
<dbReference type="GO" id="GO:0005829">
    <property type="term" value="C:cytosol"/>
    <property type="evidence" value="ECO:0007669"/>
    <property type="project" value="TreeGrafter"/>
</dbReference>
<evidence type="ECO:0000256" key="5">
    <source>
        <dbReference type="PIRSR" id="PIRSR600821-52"/>
    </source>
</evidence>
<comment type="cofactor">
    <cofactor evidence="2 4">
        <name>pyridoxal 5'-phosphate</name>
        <dbReference type="ChEBI" id="CHEBI:597326"/>
    </cofactor>
</comment>
<comment type="caution">
    <text evidence="7">The sequence shown here is derived from an EMBL/GenBank/DDBJ whole genome shotgun (WGS) entry which is preliminary data.</text>
</comment>
<evidence type="ECO:0000256" key="3">
    <source>
        <dbReference type="ARBA" id="ARBA00013089"/>
    </source>
</evidence>
<reference evidence="7" key="1">
    <citation type="submission" date="2021-04" db="EMBL/GenBank/DDBJ databases">
        <authorList>
            <person name="Pira H."/>
            <person name="Risdian C."/>
            <person name="Wink J."/>
        </authorList>
    </citation>
    <scope>NUCLEOTIDE SEQUENCE</scope>
    <source>
        <strain evidence="7">WH158</strain>
    </source>
</reference>
<keyword evidence="4" id="KW-0663">Pyridoxal phosphate</keyword>
<name>A0A9X1JLF2_9SPHN</name>
<dbReference type="Proteomes" id="UP001138681">
    <property type="component" value="Unassembled WGS sequence"/>
</dbReference>
<dbReference type="EC" id="5.1.1.1" evidence="3"/>
<feature type="binding site" evidence="5">
    <location>
        <position position="140"/>
    </location>
    <ligand>
        <name>substrate</name>
    </ligand>
</feature>
<dbReference type="GO" id="GO:0008784">
    <property type="term" value="F:alanine racemase activity"/>
    <property type="evidence" value="ECO:0007669"/>
    <property type="project" value="UniProtKB-EC"/>
</dbReference>
<dbReference type="InterPro" id="IPR011079">
    <property type="entry name" value="Ala_racemase_C"/>
</dbReference>
<dbReference type="AlphaFoldDB" id="A0A9X1JLF2"/>
<accession>A0A9X1JLF2</accession>
<dbReference type="InterPro" id="IPR001608">
    <property type="entry name" value="Ala_racemase_N"/>
</dbReference>
<dbReference type="CDD" id="cd00430">
    <property type="entry name" value="PLPDE_III_AR"/>
    <property type="match status" value="1"/>
</dbReference>
<evidence type="ECO:0000256" key="4">
    <source>
        <dbReference type="PIRSR" id="PIRSR600821-50"/>
    </source>
</evidence>
<dbReference type="Pfam" id="PF00842">
    <property type="entry name" value="Ala_racemase_C"/>
    <property type="match status" value="1"/>
</dbReference>
<dbReference type="GO" id="GO:0030632">
    <property type="term" value="P:D-alanine biosynthetic process"/>
    <property type="evidence" value="ECO:0007669"/>
    <property type="project" value="TreeGrafter"/>
</dbReference>
<evidence type="ECO:0000313" key="8">
    <source>
        <dbReference type="Proteomes" id="UP001138681"/>
    </source>
</evidence>
<evidence type="ECO:0000256" key="1">
    <source>
        <dbReference type="ARBA" id="ARBA00000316"/>
    </source>
</evidence>
<dbReference type="PANTHER" id="PTHR30511">
    <property type="entry name" value="ALANINE RACEMASE"/>
    <property type="match status" value="1"/>
</dbReference>
<dbReference type="PANTHER" id="PTHR30511:SF0">
    <property type="entry name" value="ALANINE RACEMASE, CATABOLIC-RELATED"/>
    <property type="match status" value="1"/>
</dbReference>
<protein>
    <recommendedName>
        <fullName evidence="3">alanine racemase</fullName>
        <ecNumber evidence="3">5.1.1.1</ecNumber>
    </recommendedName>
</protein>
<feature type="modified residue" description="N6-(pyridoxal phosphate)lysine" evidence="4">
    <location>
        <position position="46"/>
    </location>
</feature>
<feature type="binding site" evidence="5">
    <location>
        <position position="304"/>
    </location>
    <ligand>
        <name>substrate</name>
    </ligand>
</feature>
<feature type="domain" description="Alanine racemase C-terminal" evidence="6">
    <location>
        <begin position="235"/>
        <end position="353"/>
    </location>
</feature>
<evidence type="ECO:0000256" key="2">
    <source>
        <dbReference type="ARBA" id="ARBA00001933"/>
    </source>
</evidence>
<sequence>MTSKDNIAPIAPPPTHRLKVDKDALANNWKALDALSGSASTGAAVKADCYGLGTDVCVPTLRNAGAAMFFVAHWSEVLALLPHVEPVQIAVLHGPMTAADVDFALASGVRPVINSLQQAQRWAEKGGGPCHLMIDTGINRLGVEPIELSHGVLQSLDVDCLMSHLACADEDNPMNGEQLAIFREAANKIAHRRLSLSNSAGIALGKDYAFDLTRPGIALYGGVPRNELASCIRQVAYLEAAIIQVRNLTAGDSVGYNSEFTADGSMRVGTVSLGYADGFLRARGPGFRLMHSGNELPVLGKVSMDMIVVDLAQTPEVSEGDWLNVPFYLPDAAQQSSVSQYELLTVLGKRLRNC</sequence>
<dbReference type="GO" id="GO:0030170">
    <property type="term" value="F:pyridoxal phosphate binding"/>
    <property type="evidence" value="ECO:0007669"/>
    <property type="project" value="TreeGrafter"/>
</dbReference>
<organism evidence="7 8">
    <name type="scientific">Erythrobacter crassostreae</name>
    <dbReference type="NCBI Taxonomy" id="2828328"/>
    <lineage>
        <taxon>Bacteria</taxon>
        <taxon>Pseudomonadati</taxon>
        <taxon>Pseudomonadota</taxon>
        <taxon>Alphaproteobacteria</taxon>
        <taxon>Sphingomonadales</taxon>
        <taxon>Erythrobacteraceae</taxon>
        <taxon>Erythrobacter/Porphyrobacter group</taxon>
        <taxon>Erythrobacter</taxon>
    </lineage>
</organism>
<dbReference type="NCBIfam" id="TIGR00492">
    <property type="entry name" value="alr"/>
    <property type="match status" value="1"/>
</dbReference>
<dbReference type="SMART" id="SM01005">
    <property type="entry name" value="Ala_racemase_C"/>
    <property type="match status" value="1"/>
</dbReference>
<comment type="catalytic activity">
    <reaction evidence="1">
        <text>L-alanine = D-alanine</text>
        <dbReference type="Rhea" id="RHEA:20249"/>
        <dbReference type="ChEBI" id="CHEBI:57416"/>
        <dbReference type="ChEBI" id="CHEBI:57972"/>
        <dbReference type="EC" id="5.1.1.1"/>
    </reaction>
</comment>
<dbReference type="Pfam" id="PF01168">
    <property type="entry name" value="Ala_racemase_N"/>
    <property type="match status" value="1"/>
</dbReference>
<keyword evidence="8" id="KW-1185">Reference proteome</keyword>
<keyword evidence="7" id="KW-0413">Isomerase</keyword>
<proteinExistence type="predicted"/>
<dbReference type="InterPro" id="IPR000821">
    <property type="entry name" value="Ala_racemase"/>
</dbReference>
<evidence type="ECO:0000259" key="6">
    <source>
        <dbReference type="SMART" id="SM01005"/>
    </source>
</evidence>
<dbReference type="EMBL" id="JAGSPC010000001">
    <property type="protein sequence ID" value="MBV7260006.1"/>
    <property type="molecule type" value="Genomic_DNA"/>
</dbReference>